<organism evidence="8 10">
    <name type="scientific">Biomphalaria glabrata</name>
    <name type="common">Bloodfluke planorb</name>
    <name type="synonym">Freshwater snail</name>
    <dbReference type="NCBI Taxonomy" id="6526"/>
    <lineage>
        <taxon>Eukaryota</taxon>
        <taxon>Metazoa</taxon>
        <taxon>Spiralia</taxon>
        <taxon>Lophotrochozoa</taxon>
        <taxon>Mollusca</taxon>
        <taxon>Gastropoda</taxon>
        <taxon>Heterobranchia</taxon>
        <taxon>Euthyneura</taxon>
        <taxon>Panpulmonata</taxon>
        <taxon>Hygrophila</taxon>
        <taxon>Lymnaeoidea</taxon>
        <taxon>Planorbidae</taxon>
        <taxon>Biomphalaria</taxon>
    </lineage>
</organism>
<feature type="compositionally biased region" description="Polar residues" evidence="6">
    <location>
        <begin position="1667"/>
        <end position="1680"/>
    </location>
</feature>
<dbReference type="GO" id="GO:0008270">
    <property type="term" value="F:zinc ion binding"/>
    <property type="evidence" value="ECO:0007669"/>
    <property type="project" value="UniProtKB-KW"/>
</dbReference>
<reference evidence="9 10" key="1">
    <citation type="submission" date="2025-04" db="UniProtKB">
        <authorList>
            <consortium name="RefSeq"/>
        </authorList>
    </citation>
    <scope>IDENTIFICATION</scope>
</reference>
<evidence type="ECO:0000256" key="4">
    <source>
        <dbReference type="ARBA" id="ARBA00022833"/>
    </source>
</evidence>
<feature type="compositionally biased region" description="Polar residues" evidence="6">
    <location>
        <begin position="192"/>
        <end position="207"/>
    </location>
</feature>
<feature type="region of interest" description="Disordered" evidence="6">
    <location>
        <begin position="2104"/>
        <end position="2125"/>
    </location>
</feature>
<feature type="compositionally biased region" description="Polar residues" evidence="6">
    <location>
        <begin position="455"/>
        <end position="467"/>
    </location>
</feature>
<evidence type="ECO:0000259" key="7">
    <source>
        <dbReference type="PROSITE" id="PS50157"/>
    </source>
</evidence>
<dbReference type="Proteomes" id="UP001165740">
    <property type="component" value="Chromosome 12"/>
</dbReference>
<feature type="compositionally biased region" description="Polar residues" evidence="6">
    <location>
        <begin position="2779"/>
        <end position="2788"/>
    </location>
</feature>
<feature type="region of interest" description="Disordered" evidence="6">
    <location>
        <begin position="60"/>
        <end position="128"/>
    </location>
</feature>
<feature type="compositionally biased region" description="Polar residues" evidence="6">
    <location>
        <begin position="3052"/>
        <end position="3064"/>
    </location>
</feature>
<feature type="compositionally biased region" description="Polar residues" evidence="6">
    <location>
        <begin position="1286"/>
        <end position="1296"/>
    </location>
</feature>
<evidence type="ECO:0000256" key="6">
    <source>
        <dbReference type="SAM" id="MobiDB-lite"/>
    </source>
</evidence>
<feature type="region of interest" description="Disordered" evidence="6">
    <location>
        <begin position="3246"/>
        <end position="3285"/>
    </location>
</feature>
<feature type="compositionally biased region" description="Polar residues" evidence="6">
    <location>
        <begin position="1605"/>
        <end position="1614"/>
    </location>
</feature>
<name>A0A9W2YEC8_BIOGL</name>
<feature type="compositionally biased region" description="Basic residues" evidence="6">
    <location>
        <begin position="1775"/>
        <end position="1786"/>
    </location>
</feature>
<evidence type="ECO:0000256" key="1">
    <source>
        <dbReference type="ARBA" id="ARBA00022723"/>
    </source>
</evidence>
<feature type="region of interest" description="Disordered" evidence="6">
    <location>
        <begin position="1165"/>
        <end position="1221"/>
    </location>
</feature>
<feature type="compositionally biased region" description="Basic and acidic residues" evidence="6">
    <location>
        <begin position="1195"/>
        <end position="1210"/>
    </location>
</feature>
<dbReference type="InterPro" id="IPR013087">
    <property type="entry name" value="Znf_C2H2_type"/>
</dbReference>
<evidence type="ECO:0000256" key="2">
    <source>
        <dbReference type="ARBA" id="ARBA00022737"/>
    </source>
</evidence>
<dbReference type="Gene3D" id="3.30.160.60">
    <property type="entry name" value="Classic Zinc Finger"/>
    <property type="match status" value="3"/>
</dbReference>
<feature type="compositionally biased region" description="Basic and acidic residues" evidence="6">
    <location>
        <begin position="289"/>
        <end position="302"/>
    </location>
</feature>
<feature type="compositionally biased region" description="Acidic residues" evidence="6">
    <location>
        <begin position="2605"/>
        <end position="2616"/>
    </location>
</feature>
<feature type="compositionally biased region" description="Polar residues" evidence="6">
    <location>
        <begin position="3345"/>
        <end position="3357"/>
    </location>
</feature>
<feature type="region of interest" description="Disordered" evidence="6">
    <location>
        <begin position="1286"/>
        <end position="1311"/>
    </location>
</feature>
<feature type="region of interest" description="Disordered" evidence="6">
    <location>
        <begin position="2601"/>
        <end position="2641"/>
    </location>
</feature>
<sequence>MKRLSQISSDRSRATTRKSQGLSKIAEKMDDQFIDKKALTGELQSGDQSELNVSKVLKKRIAVSPVGDGHEEKRRRNSLDTTASKRKGPTKLRATNALDLSLPKAKGKQSLDTHNKNSGDLDTYEKNSFSQNVPKEVVKDLKEVRTQEIKRLATTDGFWSSKPTSRSNSPVIMSDLVDSHLHQKTPVASLRGSRNATPDVSPSSARSRLSLKQQKKELEGEELAKLNQLLELKRLKTTDGFWSPNTLQFGPRNAGSRDESPSSASSSLERLSKKNKQLVQMIEEEKVGNFSNMKKDKLEKAKSRNAPNSKEQQQTIKESTGSAMEKETVFIKRRGRPKKKISIGNAAAISVVKKIMKKTVAKAHYSNDQSLKTVKPKGRPKRQNPSLSADEMKQTAGSILSKTSSNEEIQSVPLQGPSLFAEVSSNKPKRGRPKLINQVGKQLGKPRMSGRHKNLGTTNQQNQHVSTTKINGKKVKNTGSEMAFLKQDSSKISPVASSVDKKFKVHMQTETSKLEKLNNQETHCLENVAVKKRRKKKVKVIDSDNVNMKPTDVSNEYEEQKNIIIPENLSLSLATNQPLVKPRRKKKNKIASVDVKTEASLESQLRSESNIAPSVVADGTLVKPRKKRKKKIKSVDGDTASINLPSVASLPSLTEELSSNTPSIVTEVKPVKPRRKRRKKMNAINGTETFLEHGDSVGIAPELTSGINLEDVAPTSDLTTFQPVKKRKKKIRSLDSQEATTDTNTSNIEATIECQSVTNVSFLENSVVTETIEVPPTKHKKRRKKKILDVHKISESQNDEKLAKCSPTSTDLKPLTSDIRITPELRRLNTTAGFWAPTPDFGSVLNMPNFRRSVVKNKTPKTTQSFPWVAKPESSLLQHRKKKLNSLKQTLHKVRNLSKLDINEGIHHPDTGSIGISAMLTDSSSPARVIKKMSRRQRLKKILSKIKSDTVKLENSESSVISTSKEILDKESESASYLERDIQLNTFQTEECAKEQESTKLCGSVTDSTQNITEDMQVDSVKFEDRNEKVSSVLQLSGGCLNPIDQHACTSSVEENSLEAEDRTIVTSSCFNPSDTADLEKLATNLGNLTNDLETNILAPDLIRNRTDSSPEELSLTTNQHLVESSDELQHGNESVSGETSALLNLQKQERENIFDMFSQAVSEAKQESEKKADDQLSIQSEGKADDQLSIQSEGKAEIVSESMEEKLKTEPSTISLSTSDQESMVMISCEMVVYDNKSNTTESTESSGKKKFEVTSLKDTIIAQTLSRNNSLLTAPVVKHSFDTSSTTELSSGHSEQLENPDKTSKKLSEDDAKYELNKTVTNGNLIDDIIQPEINTIQDFNDEQQLTFTEETGQACNSAVSALADNLENCLYKIVGPTATNLLSKLSHIENRTFRKRKGKKTKTLCFVQHKSHKAVQLTKSDLKLDELADSKTIPSQKYFPESSSSLSTITAASTSLSTEHQDQSIPLISVQQIPMKTPLRRVRKKKRNIWKKGVVKKKSTCFANRMKKQLQSEQLLPSDDKSSKILIAKDNPQDVKGDDSVEQVSCHGQTNTPLSAMSSLKEKRMLKRLQTNANLANAVLNDEVLKGRFLRRSHPKDGIDFESSSEGSNMMTALRVDIPEETKRRRGRPRKLHNSLPQLTPSHLSGPVSRALRGKSPPHLSPQVDPSSKKNGSTPNLFTFDDYRFNQDGDIPFENVDETDLHLYLSGVSDEDQSPQKDTSTGSVFAHSSHENVELLNFCALPPTKEALTSSLDILQSVAHSSPSLPKEPKKVGRPKMKGRRGKPPGMPMTEEEKTKKQHKADAKRSKNVTNLVPAITYQQQPTIYQFFKRPRTARKSLKTSPDSMPSSTFSLRKKFTRSPLEMLEIKRRQEEAIYDMEEERKQTRRILLREKRVAKESSDGSLEEDIEVGELVIKPCSVLLSDFVKKLQLDSIESFSDNSAHEELEKSVNISPTKYASIEDDLDDEDWCADLESFESDDEEEEWRVNEMQEYRPYIPRLKLKRVVKKDKALEAGKKSPLSSTPKPVQEPIKLVIKAESVTDCSYSGFKSSLDLLTVVPSGFEASYVDFLKDCQSKDKGQNKRSFSSKPLQDRMQSNLLNATVSEACQENPTVSRKTLPGEEEDEDLLIVDLEDGVHEQNSIDSNKDSDSVITEGNPDENSEMTQQNVIQRTISNDEMGLMLSSYHDGKDVVVPDQLNLSLEKPSDQIDTNCEVQKTAFQESNITVKDNAVLVCSINTSDINKDQEKNTDVIPKQVQKQRTETRLETSNEIHEKTPQSLNASENSTCEHSADKRASEDISYQSPKAVVDGKKKSMISDQSPIHSTQDDSSPDGWRLKVIHQKDKVSCGQYKCRRCDFTSSVKLTIESHIYSHHHGVQFRCGYCESEFSTVVATVTHLKNIHSGKEAQLYINRHIDERNYYEIDEAVVSDENTHLAKSQTSNIGGDGQSPPLIISLVVKRDNRRSSAPLRRYVCTHCGFSTNVKEDAEHHKNDLHGSDNLFACVLCKETIFSSEAEIKQHSISVHPSHARSYRKLPDYYDSEHLNAKGSSPSQEGDDILEKLTSILHGEKPVQDSVTVDHRQKAKDYLYLQEEWKEKTTVEADSTTEVEFSEEGLVDTASESLSQGKENKETSDNSETSAVLSNVALTSTELEPQPMVTISISSSSTVEVKEVPITKEEEEQIGQNLECAEKTLHHSSTEQSVKVGIKPHNTAVEGGIEPSDTAVEDEETTNTDNLDISADDSMGLKIIQVVSLSEAPENLIKDPIAKEVLEALAGETDQQNIAEQTETSDDITDDTPQDLTVNKQASTKDQHNITTLTTSAPAPVTASTTASAGQTSSSSSANSGLPLSYKCNACKVHTPYLLMMVKHLKARHPNMRCFACPYCKAINSFISQKQLRHHVKNAHPDKIGRNEIALSDEAKKFVEAMVLPNSSECIRVGNRIVLEEDLHTCTYCQLKMTSLAQVYEHLNNKHSDLFEFVCPVCQGFKSKALQEISIHCVQAHNSALDTDKVHVSVPKNLFHVLNCISKGGKYIEKSLSASEDPSIKQTVDAGQTVSQDASTTAAARLTGESSKDMSKLSPGRASVMPPLIAAVNQLPAVQQQVPHMVFSQAPLIAIPLMPGSISNLPTAAGARPMIAFSSALFDTSTLTSPPQLISSVAPSPASVLPSTSGLPSFLSPAFQQQNTTDLKATSPVRQIKPKHLPVLNVPNIKPRVSQPSTLVPVSSPSDQSHRHIPVHTISSPIKGFSPASHEVNNLPDTDPSPDAFKIFNLRPTAPLPPSSSPSANAPMVFPPVSSSGFIQGPIAGFPAGMVVPQNLVPFVFNQPQPMMIAPRQSTVHGGKSMRPSTMSALTSTPEQRIKLSMPSEQRMRPTNMPSPLAEFEPSSSKSQPSYFKTRNVPLLKEQQLELQRQRPTHPSGARSVSTLAGAFRSSSSATATSQSLEHRKHSEGLTSVPASPGLPRPSKGIHKRSSSIYQCPYCPGIVTLKALEVASHIQNYHPGHQVTFKKIAH</sequence>
<feature type="compositionally biased region" description="Basic and acidic residues" evidence="6">
    <location>
        <begin position="109"/>
        <end position="125"/>
    </location>
</feature>
<evidence type="ECO:0000313" key="11">
    <source>
        <dbReference type="RefSeq" id="XP_055861083.1"/>
    </source>
</evidence>
<feature type="region of interest" description="Disordered" evidence="6">
    <location>
        <begin position="241"/>
        <end position="274"/>
    </location>
</feature>
<dbReference type="GO" id="GO:0005634">
    <property type="term" value="C:nucleus"/>
    <property type="evidence" value="ECO:0007669"/>
    <property type="project" value="TreeGrafter"/>
</dbReference>
<dbReference type="RefSeq" id="XP_055861081.1">
    <property type="nucleotide sequence ID" value="XM_056005106.1"/>
</dbReference>
<feature type="compositionally biased region" description="Low complexity" evidence="6">
    <location>
        <begin position="2817"/>
        <end position="2846"/>
    </location>
</feature>
<feature type="compositionally biased region" description="Basic and acidic residues" evidence="6">
    <location>
        <begin position="68"/>
        <end position="78"/>
    </location>
</feature>
<proteinExistence type="predicted"/>
<feature type="compositionally biased region" description="Basic and acidic residues" evidence="6">
    <location>
        <begin position="1794"/>
        <end position="1808"/>
    </location>
</feature>
<feature type="compositionally biased region" description="Acidic residues" evidence="6">
    <location>
        <begin position="2789"/>
        <end position="2799"/>
    </location>
</feature>
<feature type="compositionally biased region" description="Polar residues" evidence="6">
    <location>
        <begin position="1211"/>
        <end position="1221"/>
    </location>
</feature>
<dbReference type="SMART" id="SM00384">
    <property type="entry name" value="AT_hook"/>
    <property type="match status" value="4"/>
</dbReference>
<evidence type="ECO:0000256" key="3">
    <source>
        <dbReference type="ARBA" id="ARBA00022771"/>
    </source>
</evidence>
<feature type="compositionally biased region" description="Polar residues" evidence="6">
    <location>
        <begin position="3384"/>
        <end position="3393"/>
    </location>
</feature>
<feature type="region of interest" description="Disordered" evidence="6">
    <location>
        <begin position="3337"/>
        <end position="3393"/>
    </location>
</feature>
<feature type="compositionally biased region" description="Basic and acidic residues" evidence="6">
    <location>
        <begin position="1297"/>
        <end position="1311"/>
    </location>
</feature>
<feature type="compositionally biased region" description="Basic and acidic residues" evidence="6">
    <location>
        <begin position="1165"/>
        <end position="1175"/>
    </location>
</feature>
<feature type="region of interest" description="Disordered" evidence="6">
    <location>
        <begin position="363"/>
        <end position="396"/>
    </location>
</feature>
<feature type="compositionally biased region" description="Polar residues" evidence="6">
    <location>
        <begin position="2278"/>
        <end position="2290"/>
    </location>
</feature>
<keyword evidence="4" id="KW-0862">Zinc</keyword>
<feature type="compositionally biased region" description="Basic residues" evidence="6">
    <location>
        <begin position="1627"/>
        <end position="1636"/>
    </location>
</feature>
<dbReference type="InterPro" id="IPR050688">
    <property type="entry name" value="Zinc_finger/UBP_domain"/>
</dbReference>
<evidence type="ECO:0000313" key="9">
    <source>
        <dbReference type="RefSeq" id="XP_055861081.1"/>
    </source>
</evidence>
<dbReference type="InterPro" id="IPR017956">
    <property type="entry name" value="AT_hook_DNA-bd_motif"/>
</dbReference>
<dbReference type="PANTHER" id="PTHR24403">
    <property type="entry name" value="ZINC FINGER PROTEIN"/>
    <property type="match status" value="1"/>
</dbReference>
<feature type="compositionally biased region" description="Polar residues" evidence="6">
    <location>
        <begin position="2318"/>
        <end position="2330"/>
    </location>
</feature>
<evidence type="ECO:0000313" key="8">
    <source>
        <dbReference type="Proteomes" id="UP001165740"/>
    </source>
</evidence>
<evidence type="ECO:0000313" key="10">
    <source>
        <dbReference type="RefSeq" id="XP_055861082.1"/>
    </source>
</evidence>
<feature type="region of interest" description="Disordered" evidence="6">
    <location>
        <begin position="3052"/>
        <end position="3082"/>
    </location>
</feature>
<feature type="region of interest" description="Disordered" evidence="6">
    <location>
        <begin position="2247"/>
        <end position="2335"/>
    </location>
</feature>
<keyword evidence="3 5" id="KW-0863">Zinc-finger</keyword>
<protein>
    <submittedName>
        <fullName evidence="9 10">Uncharacterized protein LOC106054257</fullName>
    </submittedName>
</protein>
<keyword evidence="2" id="KW-0677">Repeat</keyword>
<feature type="compositionally biased region" description="Basic and acidic residues" evidence="6">
    <location>
        <begin position="2261"/>
        <end position="2277"/>
    </location>
</feature>
<feature type="region of interest" description="Disordered" evidence="6">
    <location>
        <begin position="185"/>
        <end position="214"/>
    </location>
</feature>
<feature type="region of interest" description="Disordered" evidence="6">
    <location>
        <begin position="1"/>
        <end position="29"/>
    </location>
</feature>
<accession>A0A9W2YEC8</accession>
<feature type="region of interest" description="Disordered" evidence="6">
    <location>
        <begin position="1532"/>
        <end position="1557"/>
    </location>
</feature>
<dbReference type="PROSITE" id="PS00028">
    <property type="entry name" value="ZINC_FINGER_C2H2_1"/>
    <property type="match status" value="1"/>
</dbReference>
<keyword evidence="8" id="KW-1185">Reference proteome</keyword>
<dbReference type="PROSITE" id="PS50157">
    <property type="entry name" value="ZINC_FINGER_C2H2_2"/>
    <property type="match status" value="1"/>
</dbReference>
<dbReference type="PANTHER" id="PTHR24403:SF67">
    <property type="entry name" value="FI01116P-RELATED"/>
    <property type="match status" value="1"/>
</dbReference>
<feature type="region of interest" description="Disordered" evidence="6">
    <location>
        <begin position="2778"/>
        <end position="2846"/>
    </location>
</feature>
<dbReference type="GeneID" id="106054257"/>
<evidence type="ECO:0000256" key="5">
    <source>
        <dbReference type="PROSITE-ProRule" id="PRU00042"/>
    </source>
</evidence>
<feature type="region of interest" description="Disordered" evidence="6">
    <location>
        <begin position="441"/>
        <end position="467"/>
    </location>
</feature>
<feature type="compositionally biased region" description="Polar residues" evidence="6">
    <location>
        <begin position="1545"/>
        <end position="1557"/>
    </location>
</feature>
<feature type="compositionally biased region" description="Low complexity" evidence="6">
    <location>
        <begin position="3432"/>
        <end position="3442"/>
    </location>
</feature>
<gene>
    <name evidence="9 10 11" type="primary">LOC106054257</name>
</gene>
<feature type="region of interest" description="Disordered" evidence="6">
    <location>
        <begin position="3429"/>
        <end position="3469"/>
    </location>
</feature>
<feature type="region of interest" description="Disordered" evidence="6">
    <location>
        <begin position="1763"/>
        <end position="1809"/>
    </location>
</feature>
<dbReference type="OrthoDB" id="6101405at2759"/>
<dbReference type="GO" id="GO:0010468">
    <property type="term" value="P:regulation of gene expression"/>
    <property type="evidence" value="ECO:0007669"/>
    <property type="project" value="TreeGrafter"/>
</dbReference>
<dbReference type="RefSeq" id="XP_055861082.1">
    <property type="nucleotide sequence ID" value="XM_056005107.1"/>
</dbReference>
<feature type="region of interest" description="Disordered" evidence="6">
    <location>
        <begin position="289"/>
        <end position="323"/>
    </location>
</feature>
<feature type="region of interest" description="Disordered" evidence="6">
    <location>
        <begin position="2140"/>
        <end position="2166"/>
    </location>
</feature>
<feature type="domain" description="C2H2-type" evidence="7">
    <location>
        <begin position="2380"/>
        <end position="2408"/>
    </location>
</feature>
<dbReference type="RefSeq" id="XP_055861083.1">
    <property type="nucleotide sequence ID" value="XM_056005108.1"/>
</dbReference>
<keyword evidence="1" id="KW-0479">Metal-binding</keyword>
<feature type="compositionally biased region" description="Polar residues" evidence="6">
    <location>
        <begin position="2104"/>
        <end position="2117"/>
    </location>
</feature>
<dbReference type="GO" id="GO:0003677">
    <property type="term" value="F:DNA binding"/>
    <property type="evidence" value="ECO:0007669"/>
    <property type="project" value="InterPro"/>
</dbReference>
<feature type="compositionally biased region" description="Polar residues" evidence="6">
    <location>
        <begin position="305"/>
        <end position="322"/>
    </location>
</feature>
<feature type="region of interest" description="Disordered" evidence="6">
    <location>
        <begin position="1597"/>
        <end position="1684"/>
    </location>
</feature>
<dbReference type="SMART" id="SM00355">
    <property type="entry name" value="ZnF_C2H2"/>
    <property type="match status" value="9"/>
</dbReference>